<feature type="region of interest" description="Disordered" evidence="1">
    <location>
        <begin position="1"/>
        <end position="124"/>
    </location>
</feature>
<evidence type="ECO:0000313" key="3">
    <source>
        <dbReference type="Proteomes" id="UP000693970"/>
    </source>
</evidence>
<comment type="caution">
    <text evidence="2">The sequence shown here is derived from an EMBL/GenBank/DDBJ whole genome shotgun (WGS) entry which is preliminary data.</text>
</comment>
<dbReference type="EMBL" id="JAGRRH010000024">
    <property type="protein sequence ID" value="KAG7342764.1"/>
    <property type="molecule type" value="Genomic_DNA"/>
</dbReference>
<dbReference type="AlphaFoldDB" id="A0A9K3PFB9"/>
<gene>
    <name evidence="2" type="ORF">IV203_020708</name>
</gene>
<evidence type="ECO:0000313" key="2">
    <source>
        <dbReference type="EMBL" id="KAG7342764.1"/>
    </source>
</evidence>
<accession>A0A9K3PFB9</accession>
<feature type="compositionally biased region" description="Basic residues" evidence="1">
    <location>
        <begin position="113"/>
        <end position="123"/>
    </location>
</feature>
<feature type="compositionally biased region" description="Low complexity" evidence="1">
    <location>
        <begin position="51"/>
        <end position="73"/>
    </location>
</feature>
<protein>
    <submittedName>
        <fullName evidence="2">Uncharacterized protein</fullName>
    </submittedName>
</protein>
<feature type="compositionally biased region" description="Polar residues" evidence="1">
    <location>
        <begin position="1"/>
        <end position="41"/>
    </location>
</feature>
<evidence type="ECO:0000256" key="1">
    <source>
        <dbReference type="SAM" id="MobiDB-lite"/>
    </source>
</evidence>
<organism evidence="2 3">
    <name type="scientific">Nitzschia inconspicua</name>
    <dbReference type="NCBI Taxonomy" id="303405"/>
    <lineage>
        <taxon>Eukaryota</taxon>
        <taxon>Sar</taxon>
        <taxon>Stramenopiles</taxon>
        <taxon>Ochrophyta</taxon>
        <taxon>Bacillariophyta</taxon>
        <taxon>Bacillariophyceae</taxon>
        <taxon>Bacillariophycidae</taxon>
        <taxon>Bacillariales</taxon>
        <taxon>Bacillariaceae</taxon>
        <taxon>Nitzschia</taxon>
    </lineage>
</organism>
<sequence length="228" mass="25291">MASKECPNSFSGMISASRISTTPHTLPQESTEQSHTSSCSNEDGPDTSFLSGDSTTHKSTGHHTSMPIKSQSTWEDDSESESFSDLPSSDNKASFLSKNKDKTCKRPTTTTGAKKKKKKKMKKTVVPTEIHMLIRAAADACGNWEKELESVHGLSDSEACTCVNLVGEYLNKDSFPDSDGGKYEERMLRLAKQGMVLMKRFDELLKKYPQESSEQICRADGWCMLQEQ</sequence>
<dbReference type="Proteomes" id="UP000693970">
    <property type="component" value="Unassembled WGS sequence"/>
</dbReference>
<reference evidence="2" key="1">
    <citation type="journal article" date="2021" name="Sci. Rep.">
        <title>Diploid genomic architecture of Nitzschia inconspicua, an elite biomass production diatom.</title>
        <authorList>
            <person name="Oliver A."/>
            <person name="Podell S."/>
            <person name="Pinowska A."/>
            <person name="Traller J.C."/>
            <person name="Smith S.R."/>
            <person name="McClure R."/>
            <person name="Beliaev A."/>
            <person name="Bohutskyi P."/>
            <person name="Hill E.A."/>
            <person name="Rabines A."/>
            <person name="Zheng H."/>
            <person name="Allen L.Z."/>
            <person name="Kuo A."/>
            <person name="Grigoriev I.V."/>
            <person name="Allen A.E."/>
            <person name="Hazlebeck D."/>
            <person name="Allen E.E."/>
        </authorList>
    </citation>
    <scope>NUCLEOTIDE SEQUENCE</scope>
    <source>
        <strain evidence="2">Hildebrandi</strain>
    </source>
</reference>
<name>A0A9K3PFB9_9STRA</name>
<reference evidence="2" key="2">
    <citation type="submission" date="2021-04" db="EMBL/GenBank/DDBJ databases">
        <authorList>
            <person name="Podell S."/>
        </authorList>
    </citation>
    <scope>NUCLEOTIDE SEQUENCE</scope>
    <source>
        <strain evidence="2">Hildebrandi</strain>
    </source>
</reference>
<keyword evidence="3" id="KW-1185">Reference proteome</keyword>
<proteinExistence type="predicted"/>